<dbReference type="HOGENOM" id="CLU_3048937_0_0_9"/>
<accession>R7RQI8</accession>
<dbReference type="AlphaFoldDB" id="R7RQI8"/>
<dbReference type="Proteomes" id="UP000014923">
    <property type="component" value="Unassembled WGS sequence"/>
</dbReference>
<comment type="caution">
    <text evidence="1">The sequence shown here is derived from an EMBL/GenBank/DDBJ whole genome shotgun (WGS) entry which is preliminary data.</text>
</comment>
<reference evidence="1" key="1">
    <citation type="submission" date="2013-03" db="EMBL/GenBank/DDBJ databases">
        <title>Draft genome sequence of the hydrogen-ethanol-producing anaerobic alkalithermophilic Caloramator celere.</title>
        <authorList>
            <person name="Ciranna A."/>
            <person name="Larjo A."/>
            <person name="Kivisto A."/>
            <person name="Santala V."/>
            <person name="Roos C."/>
            <person name="Karp M."/>
        </authorList>
    </citation>
    <scope>NUCLEOTIDE SEQUENCE [LARGE SCALE GENOMIC DNA]</scope>
    <source>
        <strain evidence="1">DSM 8682</strain>
    </source>
</reference>
<sequence length="54" mass="6797">MTLLKNFRINYTNIKNLRQQKQNYFNVTNYLDHEYYNTKSFIKESFLWTKKKIN</sequence>
<proteinExistence type="predicted"/>
<keyword evidence="2" id="KW-1185">Reference proteome</keyword>
<gene>
    <name evidence="1" type="ORF">TCEL_00528</name>
</gene>
<evidence type="ECO:0000313" key="2">
    <source>
        <dbReference type="Proteomes" id="UP000014923"/>
    </source>
</evidence>
<dbReference type="EMBL" id="CAVN010000097">
    <property type="protein sequence ID" value="CDF58482.1"/>
    <property type="molecule type" value="Genomic_DNA"/>
</dbReference>
<protein>
    <submittedName>
        <fullName evidence="1">Uncharacterized protein</fullName>
    </submittedName>
</protein>
<name>R7RQI8_9CLOT</name>
<organism evidence="1 2">
    <name type="scientific">Thermobrachium celere DSM 8682</name>
    <dbReference type="NCBI Taxonomy" id="941824"/>
    <lineage>
        <taxon>Bacteria</taxon>
        <taxon>Bacillati</taxon>
        <taxon>Bacillota</taxon>
        <taxon>Clostridia</taxon>
        <taxon>Eubacteriales</taxon>
        <taxon>Clostridiaceae</taxon>
        <taxon>Thermobrachium</taxon>
    </lineage>
</organism>
<evidence type="ECO:0000313" key="1">
    <source>
        <dbReference type="EMBL" id="CDF58482.1"/>
    </source>
</evidence>